<dbReference type="NCBIfam" id="TIGR02432">
    <property type="entry name" value="lysidine_TilS_N"/>
    <property type="match status" value="1"/>
</dbReference>
<dbReference type="PANTHER" id="PTHR43033">
    <property type="entry name" value="TRNA(ILE)-LYSIDINE SYNTHASE-RELATED"/>
    <property type="match status" value="1"/>
</dbReference>
<dbReference type="GO" id="GO:0032267">
    <property type="term" value="F:tRNA(Ile)-lysidine synthase activity"/>
    <property type="evidence" value="ECO:0007669"/>
    <property type="project" value="UniProtKB-EC"/>
</dbReference>
<comment type="similarity">
    <text evidence="8">Belongs to the tRNA(Ile)-lysidine synthase family.</text>
</comment>
<dbReference type="Proteomes" id="UP000219573">
    <property type="component" value="Unassembled WGS sequence"/>
</dbReference>
<comment type="catalytic activity">
    <reaction evidence="7 8">
        <text>cytidine(34) in tRNA(Ile2) + L-lysine + ATP = lysidine(34) in tRNA(Ile2) + AMP + diphosphate + H(+)</text>
        <dbReference type="Rhea" id="RHEA:43744"/>
        <dbReference type="Rhea" id="RHEA-COMP:10625"/>
        <dbReference type="Rhea" id="RHEA-COMP:10670"/>
        <dbReference type="ChEBI" id="CHEBI:15378"/>
        <dbReference type="ChEBI" id="CHEBI:30616"/>
        <dbReference type="ChEBI" id="CHEBI:32551"/>
        <dbReference type="ChEBI" id="CHEBI:33019"/>
        <dbReference type="ChEBI" id="CHEBI:82748"/>
        <dbReference type="ChEBI" id="CHEBI:83665"/>
        <dbReference type="ChEBI" id="CHEBI:456215"/>
        <dbReference type="EC" id="6.3.4.19"/>
    </reaction>
</comment>
<evidence type="ECO:0000313" key="10">
    <source>
        <dbReference type="EMBL" id="SNY23782.1"/>
    </source>
</evidence>
<keyword evidence="4 8" id="KW-0819">tRNA processing</keyword>
<evidence type="ECO:0000256" key="5">
    <source>
        <dbReference type="ARBA" id="ARBA00022741"/>
    </source>
</evidence>
<keyword evidence="6 8" id="KW-0067">ATP-binding</keyword>
<accession>A0A285GJQ2</accession>
<dbReference type="InterPro" id="IPR012795">
    <property type="entry name" value="tRNA_Ile_lys_synt_N"/>
</dbReference>
<dbReference type="GO" id="GO:0005524">
    <property type="term" value="F:ATP binding"/>
    <property type="evidence" value="ECO:0007669"/>
    <property type="project" value="UniProtKB-UniRule"/>
</dbReference>
<keyword evidence="3 8" id="KW-0436">Ligase</keyword>
<keyword evidence="11" id="KW-1185">Reference proteome</keyword>
<evidence type="ECO:0000256" key="6">
    <source>
        <dbReference type="ARBA" id="ARBA00022840"/>
    </source>
</evidence>
<dbReference type="EMBL" id="OBDZ01000008">
    <property type="protein sequence ID" value="SNY23782.1"/>
    <property type="molecule type" value="Genomic_DNA"/>
</dbReference>
<dbReference type="CDD" id="cd01992">
    <property type="entry name" value="TilS_N"/>
    <property type="match status" value="1"/>
</dbReference>
<feature type="domain" description="Lysidine-tRNA(Ile) synthetase C-terminal" evidence="9">
    <location>
        <begin position="412"/>
        <end position="485"/>
    </location>
</feature>
<dbReference type="InterPro" id="IPR012094">
    <property type="entry name" value="tRNA_Ile_lys_synt"/>
</dbReference>
<sequence length="489" mass="56840">MEALFWDLFFYKQLWYQIAFRGDIEEMSLLTKVESTIEKYKLINNGDRILIGVSGGPDSLALLHSLKRLKEEYNLYLHIAHLDHMIRGEASLEDAKFIENVARKWGIAITRKACDVKAYQEEKGLSLEDAARQIRYRFFFGLMEELDIDRIAVGHNANDQAETVLMKFLRGAGLKGLSGIYPKHGKIIRPLIEISREEIEAYCEEYNLNPRIDKSNLETIYLRNKLRLNLIPLLIEEYNNNLVSTLNKTADILREEENFLGQYTMGKLAELTINKSSGKLTLNCEKLLELNLAIQRRIIREGIKFLKGSYQDIYYEHIDLVLDLIKNSETGSRLDLPQGIIVRLNYHEIIFTTEAINSINYFKQRLLLGSKRIPQIDLEVKAEIVDKIFPWKKTLNNPNIACLDFSKIGEEFYLRQRKDGDRFYPLGMTGSKKVKDFLIDEKVPMNQRDKVPVFTTLDDEIFWVGGLRVDDRFKITDKTEKILIIEIIN</sequence>
<dbReference type="Pfam" id="PF01171">
    <property type="entry name" value="ATP_bind_3"/>
    <property type="match status" value="1"/>
</dbReference>
<dbReference type="InterPro" id="IPR014729">
    <property type="entry name" value="Rossmann-like_a/b/a_fold"/>
</dbReference>
<gene>
    <name evidence="8" type="primary">tilS</name>
    <name evidence="10" type="ORF">SAMN06265827_1083</name>
</gene>
<dbReference type="AlphaFoldDB" id="A0A285GJQ2"/>
<name>A0A285GJQ2_9FIRM</name>
<dbReference type="PANTHER" id="PTHR43033:SF1">
    <property type="entry name" value="TRNA(ILE)-LYSIDINE SYNTHASE-RELATED"/>
    <property type="match status" value="1"/>
</dbReference>
<evidence type="ECO:0000256" key="3">
    <source>
        <dbReference type="ARBA" id="ARBA00022598"/>
    </source>
</evidence>
<dbReference type="InterPro" id="IPR011063">
    <property type="entry name" value="TilS/TtcA_N"/>
</dbReference>
<dbReference type="RefSeq" id="WP_253250698.1">
    <property type="nucleotide sequence ID" value="NZ_OBDZ01000008.1"/>
</dbReference>
<dbReference type="Gene3D" id="3.40.50.620">
    <property type="entry name" value="HUPs"/>
    <property type="match status" value="1"/>
</dbReference>
<organism evidence="10 11">
    <name type="scientific">Orenia metallireducens</name>
    <dbReference type="NCBI Taxonomy" id="1413210"/>
    <lineage>
        <taxon>Bacteria</taxon>
        <taxon>Bacillati</taxon>
        <taxon>Bacillota</taxon>
        <taxon>Clostridia</taxon>
        <taxon>Halanaerobiales</taxon>
        <taxon>Halobacteroidaceae</taxon>
        <taxon>Orenia</taxon>
    </lineage>
</organism>
<reference evidence="11" key="1">
    <citation type="submission" date="2017-09" db="EMBL/GenBank/DDBJ databases">
        <authorList>
            <person name="Varghese N."/>
            <person name="Submissions S."/>
        </authorList>
    </citation>
    <scope>NUCLEOTIDE SEQUENCE [LARGE SCALE GENOMIC DNA]</scope>
    <source>
        <strain evidence="11">MSL47</strain>
    </source>
</reference>
<comment type="domain">
    <text evidence="8">The N-terminal region contains the highly conserved SGGXDS motif, predicted to be a P-loop motif involved in ATP binding.</text>
</comment>
<dbReference type="GO" id="GO:0005737">
    <property type="term" value="C:cytoplasm"/>
    <property type="evidence" value="ECO:0007669"/>
    <property type="project" value="UniProtKB-SubCell"/>
</dbReference>
<dbReference type="Pfam" id="PF11734">
    <property type="entry name" value="TilS_C"/>
    <property type="match status" value="1"/>
</dbReference>
<feature type="binding site" evidence="8">
    <location>
        <begin position="54"/>
        <end position="59"/>
    </location>
    <ligand>
        <name>ATP</name>
        <dbReference type="ChEBI" id="CHEBI:30616"/>
    </ligand>
</feature>
<dbReference type="GO" id="GO:0006400">
    <property type="term" value="P:tRNA modification"/>
    <property type="evidence" value="ECO:0007669"/>
    <property type="project" value="UniProtKB-UniRule"/>
</dbReference>
<dbReference type="SMART" id="SM00977">
    <property type="entry name" value="TilS_C"/>
    <property type="match status" value="1"/>
</dbReference>
<evidence type="ECO:0000313" key="11">
    <source>
        <dbReference type="Proteomes" id="UP000219573"/>
    </source>
</evidence>
<dbReference type="NCBIfam" id="TIGR02433">
    <property type="entry name" value="lysidine_TilS_C"/>
    <property type="match status" value="1"/>
</dbReference>
<dbReference type="SUPFAM" id="SSF56037">
    <property type="entry name" value="PheT/TilS domain"/>
    <property type="match status" value="1"/>
</dbReference>
<dbReference type="EC" id="6.3.4.19" evidence="8"/>
<proteinExistence type="inferred from homology"/>
<evidence type="ECO:0000256" key="1">
    <source>
        <dbReference type="ARBA" id="ARBA00004496"/>
    </source>
</evidence>
<evidence type="ECO:0000256" key="4">
    <source>
        <dbReference type="ARBA" id="ARBA00022694"/>
    </source>
</evidence>
<protein>
    <recommendedName>
        <fullName evidence="8">tRNA(Ile)-lysidine synthase</fullName>
        <ecNumber evidence="8">6.3.4.19</ecNumber>
    </recommendedName>
    <alternativeName>
        <fullName evidence="8">tRNA(Ile)-2-lysyl-cytidine synthase</fullName>
    </alternativeName>
    <alternativeName>
        <fullName evidence="8">tRNA(Ile)-lysidine synthetase</fullName>
    </alternativeName>
</protein>
<dbReference type="HAMAP" id="MF_01161">
    <property type="entry name" value="tRNA_Ile_lys_synt"/>
    <property type="match status" value="1"/>
</dbReference>
<evidence type="ECO:0000256" key="7">
    <source>
        <dbReference type="ARBA" id="ARBA00048539"/>
    </source>
</evidence>
<comment type="subcellular location">
    <subcellularLocation>
        <location evidence="1 8">Cytoplasm</location>
    </subcellularLocation>
</comment>
<dbReference type="InterPro" id="IPR012796">
    <property type="entry name" value="Lysidine-tRNA-synth_C"/>
</dbReference>
<dbReference type="STRING" id="1413210.U472_15485"/>
<evidence type="ECO:0000256" key="2">
    <source>
        <dbReference type="ARBA" id="ARBA00022490"/>
    </source>
</evidence>
<evidence type="ECO:0000256" key="8">
    <source>
        <dbReference type="HAMAP-Rule" id="MF_01161"/>
    </source>
</evidence>
<comment type="function">
    <text evidence="8">Ligates lysine onto the cytidine present at position 34 of the AUA codon-specific tRNA(Ile) that contains the anticodon CAU, in an ATP-dependent manner. Cytidine is converted to lysidine, thus changing the amino acid specificity of the tRNA from methionine to isoleucine.</text>
</comment>
<keyword evidence="5 8" id="KW-0547">Nucleotide-binding</keyword>
<dbReference type="SUPFAM" id="SSF82829">
    <property type="entry name" value="MesJ substrate recognition domain-like"/>
    <property type="match status" value="1"/>
</dbReference>
<dbReference type="Gene3D" id="1.20.59.20">
    <property type="match status" value="1"/>
</dbReference>
<evidence type="ECO:0000259" key="9">
    <source>
        <dbReference type="SMART" id="SM00977"/>
    </source>
</evidence>
<keyword evidence="2 8" id="KW-0963">Cytoplasm</keyword>
<dbReference type="SUPFAM" id="SSF52402">
    <property type="entry name" value="Adenine nucleotide alpha hydrolases-like"/>
    <property type="match status" value="1"/>
</dbReference>